<comment type="caution">
    <text evidence="1">The sequence shown here is derived from an EMBL/GenBank/DDBJ whole genome shotgun (WGS) entry which is preliminary data.</text>
</comment>
<name>A0ABX2NA49_9FIRM</name>
<evidence type="ECO:0000313" key="2">
    <source>
        <dbReference type="Proteomes" id="UP000540919"/>
    </source>
</evidence>
<proteinExistence type="predicted"/>
<gene>
    <name evidence="1" type="ORF">HV819_05195</name>
</gene>
<dbReference type="EMBL" id="JABVBA010000004">
    <property type="protein sequence ID" value="NVF11382.1"/>
    <property type="molecule type" value="Genomic_DNA"/>
</dbReference>
<organism evidence="1 2">
    <name type="scientific">Anaerococcus faecalis</name>
    <dbReference type="NCBI Taxonomy" id="2742993"/>
    <lineage>
        <taxon>Bacteria</taxon>
        <taxon>Bacillati</taxon>
        <taxon>Bacillota</taxon>
        <taxon>Tissierellia</taxon>
        <taxon>Tissierellales</taxon>
        <taxon>Peptoniphilaceae</taxon>
        <taxon>Anaerococcus</taxon>
    </lineage>
</organism>
<dbReference type="RefSeq" id="WP_176269668.1">
    <property type="nucleotide sequence ID" value="NZ_JABVBA010000004.1"/>
</dbReference>
<reference evidence="1 2" key="1">
    <citation type="submission" date="2020-06" db="EMBL/GenBank/DDBJ databases">
        <title>Anaerococcus sp. nov., isolated form swine feces.</title>
        <authorList>
            <person name="Yu S."/>
        </authorList>
    </citation>
    <scope>NUCLEOTIDE SEQUENCE [LARGE SCALE GENOMIC DNA]</scope>
    <source>
        <strain evidence="1 2">AGMB00486</strain>
    </source>
</reference>
<sequence length="54" mass="6430">MVFLNNIFKKFTNIILLDKKKERLKLSNEYLCPNVNMDVMMFLGKLIFGFPFLV</sequence>
<dbReference type="Proteomes" id="UP000540919">
    <property type="component" value="Unassembled WGS sequence"/>
</dbReference>
<evidence type="ECO:0000313" key="1">
    <source>
        <dbReference type="EMBL" id="NVF11382.1"/>
    </source>
</evidence>
<protein>
    <submittedName>
        <fullName evidence="1">Uncharacterized protein</fullName>
    </submittedName>
</protein>
<keyword evidence="2" id="KW-1185">Reference proteome</keyword>
<accession>A0ABX2NA49</accession>